<evidence type="ECO:0000256" key="2">
    <source>
        <dbReference type="ARBA" id="ARBA00022722"/>
    </source>
</evidence>
<keyword evidence="2" id="KW-0540">Nuclease</keyword>
<dbReference type="PANTHER" id="PTHR12801:SF112">
    <property type="entry name" value="RNA EXONUCLEASE 3"/>
    <property type="match status" value="1"/>
</dbReference>
<feature type="region of interest" description="Disordered" evidence="5">
    <location>
        <begin position="358"/>
        <end position="381"/>
    </location>
</feature>
<evidence type="ECO:0000313" key="8">
    <source>
        <dbReference type="Proteomes" id="UP001590950"/>
    </source>
</evidence>
<gene>
    <name evidence="7" type="ORF">N7G274_000450</name>
</gene>
<keyword evidence="4" id="KW-0269">Exonuclease</keyword>
<dbReference type="InterPro" id="IPR012337">
    <property type="entry name" value="RNaseH-like_sf"/>
</dbReference>
<dbReference type="SMART" id="SM00479">
    <property type="entry name" value="EXOIII"/>
    <property type="match status" value="1"/>
</dbReference>
<dbReference type="InterPro" id="IPR047021">
    <property type="entry name" value="REXO1/3/4-like"/>
</dbReference>
<comment type="caution">
    <text evidence="7">The sequence shown here is derived from an EMBL/GenBank/DDBJ whole genome shotgun (WGS) entry which is preliminary data.</text>
</comment>
<dbReference type="PANTHER" id="PTHR12801">
    <property type="entry name" value="RNA EXONUCLEASE REXO1 / RECO3 FAMILY MEMBER-RELATED"/>
    <property type="match status" value="1"/>
</dbReference>
<dbReference type="CDD" id="cd06145">
    <property type="entry name" value="REX1_like"/>
    <property type="match status" value="1"/>
</dbReference>
<feature type="region of interest" description="Disordered" evidence="5">
    <location>
        <begin position="49"/>
        <end position="160"/>
    </location>
</feature>
<protein>
    <recommendedName>
        <fullName evidence="6">Exonuclease domain-containing protein</fullName>
    </recommendedName>
</protein>
<organism evidence="7 8">
    <name type="scientific">Stereocaulon virgatum</name>
    <dbReference type="NCBI Taxonomy" id="373712"/>
    <lineage>
        <taxon>Eukaryota</taxon>
        <taxon>Fungi</taxon>
        <taxon>Dikarya</taxon>
        <taxon>Ascomycota</taxon>
        <taxon>Pezizomycotina</taxon>
        <taxon>Lecanoromycetes</taxon>
        <taxon>OSLEUM clade</taxon>
        <taxon>Lecanoromycetidae</taxon>
        <taxon>Lecanorales</taxon>
        <taxon>Lecanorineae</taxon>
        <taxon>Stereocaulaceae</taxon>
        <taxon>Stereocaulon</taxon>
    </lineage>
</organism>
<evidence type="ECO:0000256" key="4">
    <source>
        <dbReference type="ARBA" id="ARBA00022839"/>
    </source>
</evidence>
<comment type="similarity">
    <text evidence="1">Belongs to the REXO1/REXO3 family.</text>
</comment>
<evidence type="ECO:0000256" key="1">
    <source>
        <dbReference type="ARBA" id="ARBA00006357"/>
    </source>
</evidence>
<evidence type="ECO:0000259" key="6">
    <source>
        <dbReference type="SMART" id="SM00479"/>
    </source>
</evidence>
<reference evidence="7 8" key="1">
    <citation type="submission" date="2024-09" db="EMBL/GenBank/DDBJ databases">
        <title>Rethinking Asexuality: The Enigmatic Case of Functional Sexual Genes in Lepraria (Stereocaulaceae).</title>
        <authorList>
            <person name="Doellman M."/>
            <person name="Sun Y."/>
            <person name="Barcenas-Pena A."/>
            <person name="Lumbsch H.T."/>
            <person name="Grewe F."/>
        </authorList>
    </citation>
    <scope>NUCLEOTIDE SEQUENCE [LARGE SCALE GENOMIC DNA]</scope>
    <source>
        <strain evidence="7 8">Mercado 3170</strain>
    </source>
</reference>
<accession>A0ABR4AS71</accession>
<dbReference type="EMBL" id="JBEFKJ010000001">
    <property type="protein sequence ID" value="KAL2048538.1"/>
    <property type="molecule type" value="Genomic_DNA"/>
</dbReference>
<dbReference type="SUPFAM" id="SSF53098">
    <property type="entry name" value="Ribonuclease H-like"/>
    <property type="match status" value="1"/>
</dbReference>
<name>A0ABR4AS71_9LECA</name>
<proteinExistence type="inferred from homology"/>
<evidence type="ECO:0000313" key="7">
    <source>
        <dbReference type="EMBL" id="KAL2048538.1"/>
    </source>
</evidence>
<dbReference type="Gene3D" id="3.30.420.10">
    <property type="entry name" value="Ribonuclease H-like superfamily/Ribonuclease H"/>
    <property type="match status" value="1"/>
</dbReference>
<sequence>MSATETLHTTMFSSIGLFKQVQCPEPVYCSLTNCIFAHHSLSHVQAAANIPLKPPTPTSSREDSIEQDRPRKKRRLGDGDENAPDGDCPVSNAIKRDSSGSQQDKTGAAVLNLPLTASRDISPPPLRSSKLGRLSHTTAQDRTAIKHRSASKPGPNGLTVPAKKVVEENLNPRMIPKPPASHAVRMQLLTMMYDQMVRLNEEMWRSQESSKSTLLLNPQELISESLDEEERVAKQSPAVYLNIVKLRIAKLRKMQLAEWREERLKQIAKCTPIESSTAFVRTPEAIETGLTTSEEVAFLSKILAKQNQLTMYGYVPVAPSEKEIAKAREGVEAAHGWEECDRCRSRFQVFPGRREDDGALTSGGQCTYHPAKPRRPTPKDKADKVVKESIYACCNESVGQSSGCTVAPTHVFKISDPKRLALIMPYKETPPKLLTPGSSIAVCFDCEMGYTTMGLELIRLTATSWPSGEELIDVLVRPLGEVLDLNSPFSGVFPKDYADAAPYHSTTDSDSKALNANGKPQLQLVDSPAVARDLLFDFLTPETPLMGHALDNDLNSARIIHPSIVDSVLLYPHPRGLPIRFGLKMLMKKHLDRDIQTGGTQGHDSKEDARAAGDLVRLKVAEMWKAMKRDGWTVRDKEFLPPLPDASAMDYLSGSCGSQNSG</sequence>
<feature type="compositionally biased region" description="Basic and acidic residues" evidence="5">
    <location>
        <begin position="60"/>
        <end position="69"/>
    </location>
</feature>
<dbReference type="InterPro" id="IPR036397">
    <property type="entry name" value="RNaseH_sf"/>
</dbReference>
<keyword evidence="3" id="KW-0378">Hydrolase</keyword>
<evidence type="ECO:0000256" key="3">
    <source>
        <dbReference type="ARBA" id="ARBA00022801"/>
    </source>
</evidence>
<evidence type="ECO:0000256" key="5">
    <source>
        <dbReference type="SAM" id="MobiDB-lite"/>
    </source>
</evidence>
<keyword evidence="8" id="KW-1185">Reference proteome</keyword>
<dbReference type="InterPro" id="IPR013520">
    <property type="entry name" value="Ribonucl_H"/>
</dbReference>
<dbReference type="InterPro" id="IPR034922">
    <property type="entry name" value="REX1-like_exo"/>
</dbReference>
<dbReference type="Proteomes" id="UP001590950">
    <property type="component" value="Unassembled WGS sequence"/>
</dbReference>
<feature type="domain" description="Exonuclease" evidence="6">
    <location>
        <begin position="440"/>
        <end position="625"/>
    </location>
</feature>